<comment type="caution">
    <text evidence="6">The sequence shown here is derived from an EMBL/GenBank/DDBJ whole genome shotgun (WGS) entry which is preliminary data.</text>
</comment>
<evidence type="ECO:0000256" key="4">
    <source>
        <dbReference type="ARBA" id="ARBA00022898"/>
    </source>
</evidence>
<name>A0A7C4BD41_9CREN</name>
<dbReference type="InterPro" id="IPR004839">
    <property type="entry name" value="Aminotransferase_I/II_large"/>
</dbReference>
<sequence length="345" mass="39116">MLERLKKRVLSAESYKYEEVCGGLRLHLNECLYNPPPHIVEAVNRVIAESNLYPHLDMFNGFRELLAKYSKVDIDMVYPFPGADSALRTLFYALTDPGDAVLFLRPTFSMIDVYSDFFGLKKNVIELVESGDTWSIDFSRLTELSKDSNLVVIVDPNNPTGSPIFSGRRELLELVAVNTKGFVVVDETYHEFSGYTVANYVNDFPNVIVVRSLSKAFCLAGFRLGYVIANPHVLKNVTKVLTPFDIPTPSLAAGIAALENLDYHVKVIESVKLMRERLYQELKSMGFKVYKSYANFLLIKDNRQLDKHLLSRGIAIKRIDKDLYRMGIGSEESANRLLQALRELI</sequence>
<dbReference type="Gene3D" id="3.90.1150.10">
    <property type="entry name" value="Aspartate Aminotransferase, domain 1"/>
    <property type="match status" value="1"/>
</dbReference>
<dbReference type="GO" id="GO:0030170">
    <property type="term" value="F:pyridoxal phosphate binding"/>
    <property type="evidence" value="ECO:0007669"/>
    <property type="project" value="InterPro"/>
</dbReference>
<organism evidence="6">
    <name type="scientific">Ignisphaera aggregans</name>
    <dbReference type="NCBI Taxonomy" id="334771"/>
    <lineage>
        <taxon>Archaea</taxon>
        <taxon>Thermoproteota</taxon>
        <taxon>Thermoprotei</taxon>
        <taxon>Desulfurococcales</taxon>
        <taxon>Desulfurococcaceae</taxon>
        <taxon>Ignisphaera</taxon>
    </lineage>
</organism>
<dbReference type="InterPro" id="IPR015422">
    <property type="entry name" value="PyrdxlP-dep_Trfase_small"/>
</dbReference>
<comment type="cofactor">
    <cofactor evidence="1">
        <name>pyridoxal 5'-phosphate</name>
        <dbReference type="ChEBI" id="CHEBI:597326"/>
    </cofactor>
</comment>
<keyword evidence="3 6" id="KW-0808">Transferase</keyword>
<feature type="domain" description="Aminotransferase class I/classII large" evidence="5">
    <location>
        <begin position="25"/>
        <end position="337"/>
    </location>
</feature>
<dbReference type="EMBL" id="DTFF01000040">
    <property type="protein sequence ID" value="HGI87636.1"/>
    <property type="molecule type" value="Genomic_DNA"/>
</dbReference>
<proteinExistence type="predicted"/>
<evidence type="ECO:0000256" key="3">
    <source>
        <dbReference type="ARBA" id="ARBA00022679"/>
    </source>
</evidence>
<dbReference type="Gene3D" id="3.40.640.10">
    <property type="entry name" value="Type I PLP-dependent aspartate aminotransferase-like (Major domain)"/>
    <property type="match status" value="1"/>
</dbReference>
<keyword evidence="2 6" id="KW-0032">Aminotransferase</keyword>
<evidence type="ECO:0000259" key="5">
    <source>
        <dbReference type="Pfam" id="PF00155"/>
    </source>
</evidence>
<dbReference type="SUPFAM" id="SSF53383">
    <property type="entry name" value="PLP-dependent transferases"/>
    <property type="match status" value="1"/>
</dbReference>
<evidence type="ECO:0000313" key="6">
    <source>
        <dbReference type="EMBL" id="HGI87636.1"/>
    </source>
</evidence>
<dbReference type="PANTHER" id="PTHR42885">
    <property type="entry name" value="HISTIDINOL-PHOSPHATE AMINOTRANSFERASE-RELATED"/>
    <property type="match status" value="1"/>
</dbReference>
<keyword evidence="4" id="KW-0663">Pyridoxal phosphate</keyword>
<dbReference type="PANTHER" id="PTHR42885:SF2">
    <property type="entry name" value="HISTIDINOL-PHOSPHATE AMINOTRANSFERASE"/>
    <property type="match status" value="1"/>
</dbReference>
<evidence type="ECO:0000256" key="1">
    <source>
        <dbReference type="ARBA" id="ARBA00001933"/>
    </source>
</evidence>
<dbReference type="AlphaFoldDB" id="A0A7C4BD41"/>
<reference evidence="6" key="1">
    <citation type="journal article" date="2020" name="mSystems">
        <title>Genome- and Community-Level Interaction Insights into Carbon Utilization and Element Cycling Functions of Hydrothermarchaeota in Hydrothermal Sediment.</title>
        <authorList>
            <person name="Zhou Z."/>
            <person name="Liu Y."/>
            <person name="Xu W."/>
            <person name="Pan J."/>
            <person name="Luo Z.H."/>
            <person name="Li M."/>
        </authorList>
    </citation>
    <scope>NUCLEOTIDE SEQUENCE [LARGE SCALE GENOMIC DNA]</scope>
    <source>
        <strain evidence="6">SpSt-732</strain>
    </source>
</reference>
<dbReference type="InterPro" id="IPR015421">
    <property type="entry name" value="PyrdxlP-dep_Trfase_major"/>
</dbReference>
<dbReference type="CDD" id="cd00609">
    <property type="entry name" value="AAT_like"/>
    <property type="match status" value="1"/>
</dbReference>
<protein>
    <submittedName>
        <fullName evidence="6">Aminotransferase class I/II-fold pyridoxal phosphate-dependent enzyme</fullName>
    </submittedName>
</protein>
<dbReference type="InterPro" id="IPR015424">
    <property type="entry name" value="PyrdxlP-dep_Trfase"/>
</dbReference>
<accession>A0A7C4BD41</accession>
<gene>
    <name evidence="6" type="ORF">ENV14_04505</name>
</gene>
<dbReference type="Pfam" id="PF00155">
    <property type="entry name" value="Aminotran_1_2"/>
    <property type="match status" value="1"/>
</dbReference>
<dbReference type="GO" id="GO:0008483">
    <property type="term" value="F:transaminase activity"/>
    <property type="evidence" value="ECO:0007669"/>
    <property type="project" value="UniProtKB-KW"/>
</dbReference>
<evidence type="ECO:0000256" key="2">
    <source>
        <dbReference type="ARBA" id="ARBA00022576"/>
    </source>
</evidence>